<comment type="caution">
    <text evidence="4">The sequence shown here is derived from an EMBL/GenBank/DDBJ whole genome shotgun (WGS) entry which is preliminary data.</text>
</comment>
<dbReference type="SUPFAM" id="SSF51735">
    <property type="entry name" value="NAD(P)-binding Rossmann-fold domains"/>
    <property type="match status" value="1"/>
</dbReference>
<feature type="domain" description="NmrA-like" evidence="3">
    <location>
        <begin position="4"/>
        <end position="259"/>
    </location>
</feature>
<comment type="similarity">
    <text evidence="1">Belongs to the NmrA-type oxidoreductase family.</text>
</comment>
<sequence length="310" mass="32814">MSDKKIIAVVGATGSQGGGVARAVLGDPASGFAVRALTRDPGSEAARELAARGAQVVAADLDDPGSLRAALDGAHGAFFVTDFWAHLSVEREQAQARALARAAADAGVRHAVWSTLPDTRVDIPLDDDRLPVLAGRYTTPHFDGKAEANGFFTDAGVPTTFLETTFYFENLLGPMAPVRQDDGTLAVTLPMAGHRIAGIATEDIGRVAYGVLKHPELIGRTVAVSGDHLTGAEIAAHLTEALGEPVAYRPQSLADFRAVAGDEFANTFGYYQFAEQTILAARDFAAIRALDPDLEDFPAWLARNKDRFGS</sequence>
<reference evidence="4 5" key="1">
    <citation type="submission" date="2020-08" db="EMBL/GenBank/DDBJ databases">
        <title>Sequencing the genomes of 1000 actinobacteria strains.</title>
        <authorList>
            <person name="Klenk H.-P."/>
        </authorList>
    </citation>
    <scope>NUCLEOTIDE SEQUENCE [LARGE SCALE GENOMIC DNA]</scope>
    <source>
        <strain evidence="4 5">DSM 44936</strain>
    </source>
</reference>
<evidence type="ECO:0000313" key="4">
    <source>
        <dbReference type="EMBL" id="MBB6471614.1"/>
    </source>
</evidence>
<dbReference type="Proteomes" id="UP000555564">
    <property type="component" value="Unassembled WGS sequence"/>
</dbReference>
<dbReference type="InterPro" id="IPR036291">
    <property type="entry name" value="NAD(P)-bd_dom_sf"/>
</dbReference>
<keyword evidence="5" id="KW-1185">Reference proteome</keyword>
<dbReference type="Gene3D" id="3.40.50.720">
    <property type="entry name" value="NAD(P)-binding Rossmann-like Domain"/>
    <property type="match status" value="1"/>
</dbReference>
<dbReference type="AlphaFoldDB" id="A0A7X0IAF8"/>
<gene>
    <name evidence="4" type="ORF">BJ992_001045</name>
</gene>
<dbReference type="EMBL" id="JACHIU010000001">
    <property type="protein sequence ID" value="MBB6471614.1"/>
    <property type="molecule type" value="Genomic_DNA"/>
</dbReference>
<evidence type="ECO:0000256" key="2">
    <source>
        <dbReference type="ARBA" id="ARBA00022857"/>
    </source>
</evidence>
<evidence type="ECO:0000256" key="1">
    <source>
        <dbReference type="ARBA" id="ARBA00006328"/>
    </source>
</evidence>
<dbReference type="InterPro" id="IPR051164">
    <property type="entry name" value="NmrA-like_oxidored"/>
</dbReference>
<keyword evidence="2" id="KW-0521">NADP</keyword>
<evidence type="ECO:0000313" key="5">
    <source>
        <dbReference type="Proteomes" id="UP000555564"/>
    </source>
</evidence>
<dbReference type="PANTHER" id="PTHR42748">
    <property type="entry name" value="NITROGEN METABOLITE REPRESSION PROTEIN NMRA FAMILY MEMBER"/>
    <property type="match status" value="1"/>
</dbReference>
<proteinExistence type="inferred from homology"/>
<evidence type="ECO:0000259" key="3">
    <source>
        <dbReference type="Pfam" id="PF05368"/>
    </source>
</evidence>
<dbReference type="InterPro" id="IPR008030">
    <property type="entry name" value="NmrA-like"/>
</dbReference>
<protein>
    <submittedName>
        <fullName evidence="4">Uncharacterized protein YbjT (DUF2867 family)</fullName>
    </submittedName>
</protein>
<name>A0A7X0IAF8_9ACTN</name>
<dbReference type="RefSeq" id="WP_184978792.1">
    <property type="nucleotide sequence ID" value="NZ_BAAALO010000055.1"/>
</dbReference>
<dbReference type="CDD" id="cd05251">
    <property type="entry name" value="NmrA_like_SDR_a"/>
    <property type="match status" value="1"/>
</dbReference>
<dbReference type="PANTHER" id="PTHR42748:SF7">
    <property type="entry name" value="NMRA LIKE REDOX SENSOR 1-RELATED"/>
    <property type="match status" value="1"/>
</dbReference>
<accession>A0A7X0IAF8</accession>
<organism evidence="4 5">
    <name type="scientific">Sphaerisporangium rubeum</name>
    <dbReference type="NCBI Taxonomy" id="321317"/>
    <lineage>
        <taxon>Bacteria</taxon>
        <taxon>Bacillati</taxon>
        <taxon>Actinomycetota</taxon>
        <taxon>Actinomycetes</taxon>
        <taxon>Streptosporangiales</taxon>
        <taxon>Streptosporangiaceae</taxon>
        <taxon>Sphaerisporangium</taxon>
    </lineage>
</organism>
<dbReference type="Gene3D" id="3.90.25.10">
    <property type="entry name" value="UDP-galactose 4-epimerase, domain 1"/>
    <property type="match status" value="1"/>
</dbReference>
<dbReference type="Pfam" id="PF05368">
    <property type="entry name" value="NmrA"/>
    <property type="match status" value="1"/>
</dbReference>